<evidence type="ECO:0000313" key="2">
    <source>
        <dbReference type="Proteomes" id="UP000310314"/>
    </source>
</evidence>
<sequence>MQTRLYLLLSAWLIVSCAPVREMSNKEKHMPSIGDIGKHSKSLVHSTFHKVGTPSLKDPIALSVMEFPFTKSKFKKYLEMETAKGKKPRLTYVDSLPNKPKYLCVEIADKIGIKEALNYAHNNGVKTYLENDDQYTIITKIAVTSDKATMTALTKSDAISLIDNRNGNITLEVLKGQDRSFINLSTMEVFDYEVSGFCWGETKYGKKQIEALSSNGESCPRGTEKKAYKLDNSTSFLKL</sequence>
<organism evidence="1 2">
    <name type="scientific">Maribacter algarum</name>
    <name type="common">ex Zhang et al. 2020</name>
    <dbReference type="NCBI Taxonomy" id="2578118"/>
    <lineage>
        <taxon>Bacteria</taxon>
        <taxon>Pseudomonadati</taxon>
        <taxon>Bacteroidota</taxon>
        <taxon>Flavobacteriia</taxon>
        <taxon>Flavobacteriales</taxon>
        <taxon>Flavobacteriaceae</taxon>
        <taxon>Maribacter</taxon>
    </lineage>
</organism>
<reference evidence="1 2" key="1">
    <citation type="submission" date="2019-05" db="EMBL/GenBank/DDBJ databases">
        <authorList>
            <person name="Zhang J.-Y."/>
            <person name="Feg X."/>
            <person name="Du Z.-J."/>
        </authorList>
    </citation>
    <scope>NUCLEOTIDE SEQUENCE [LARGE SCALE GENOMIC DNA]</scope>
    <source>
        <strain evidence="1 2">RZ26</strain>
    </source>
</reference>
<dbReference type="RefSeq" id="WP_138660002.1">
    <property type="nucleotide sequence ID" value="NZ_VATY01000006.1"/>
</dbReference>
<evidence type="ECO:0008006" key="3">
    <source>
        <dbReference type="Google" id="ProtNLM"/>
    </source>
</evidence>
<dbReference type="OrthoDB" id="1186960at2"/>
<comment type="caution">
    <text evidence="1">The sequence shown here is derived from an EMBL/GenBank/DDBJ whole genome shotgun (WGS) entry which is preliminary data.</text>
</comment>
<dbReference type="Proteomes" id="UP000310314">
    <property type="component" value="Unassembled WGS sequence"/>
</dbReference>
<keyword evidence="2" id="KW-1185">Reference proteome</keyword>
<accession>A0A5S3PG15</accession>
<dbReference type="EMBL" id="VATY01000006">
    <property type="protein sequence ID" value="TMM52159.1"/>
    <property type="molecule type" value="Genomic_DNA"/>
</dbReference>
<gene>
    <name evidence="1" type="ORF">FEE95_20950</name>
</gene>
<dbReference type="AlphaFoldDB" id="A0A5S3PG15"/>
<evidence type="ECO:0000313" key="1">
    <source>
        <dbReference type="EMBL" id="TMM52159.1"/>
    </source>
</evidence>
<proteinExistence type="predicted"/>
<protein>
    <recommendedName>
        <fullName evidence="3">Lipoprotein</fullName>
    </recommendedName>
</protein>
<name>A0A5S3PG15_9FLAO</name>
<dbReference type="PROSITE" id="PS51257">
    <property type="entry name" value="PROKAR_LIPOPROTEIN"/>
    <property type="match status" value="1"/>
</dbReference>